<dbReference type="PRINTS" id="PR00301">
    <property type="entry name" value="HEATSHOCK70"/>
</dbReference>
<dbReference type="PANTHER" id="PTHR19375">
    <property type="entry name" value="HEAT SHOCK PROTEIN 70KDA"/>
    <property type="match status" value="1"/>
</dbReference>
<evidence type="ECO:0000256" key="3">
    <source>
        <dbReference type="ARBA" id="ARBA00022840"/>
    </source>
</evidence>
<organism evidence="4 5">
    <name type="scientific">Variovorax rhizosphaerae</name>
    <dbReference type="NCBI Taxonomy" id="1836200"/>
    <lineage>
        <taxon>Bacteria</taxon>
        <taxon>Pseudomonadati</taxon>
        <taxon>Pseudomonadota</taxon>
        <taxon>Betaproteobacteria</taxon>
        <taxon>Burkholderiales</taxon>
        <taxon>Comamonadaceae</taxon>
        <taxon>Variovorax</taxon>
    </lineage>
</organism>
<sequence>MKAAWTVGIDLGTTHSVVAYAPTQGRVSDDSIRLFDVDQLVAPGEVAARPLLPSMRYHPAPGELAPGDLTLPWAPPGTASDVVIGALARRLGVQVPGRIVTSAKSWLSHAAVDRMAPILPWGAAAEVRKVSPVEASASYLAHLRAAWNHRFPQALLEDQELVLTVPASFDDAARAFTLAAATDAGLPKLRLLEEPQAALYDWLFRHRVSLADALGDARLVLVCDVGGGTTDLSLVRIDRDATGEPCFERIAVGQHLMLGGDNMDLALAHLAESRLHAAAGERAARLPAGQFAQLVERCRAAKERLLAADAPDSAQVTLLGSGARLIGGARSVTLGREEVERLVLDGFFPQVPSGELPRRERASGLVAFGLPYASDPAVTRHVAGFLQQHAAAGWPDALLLNGGVFRADAIAARLQATLGDWRGATLRSLHNADPDVAVARGAVAFALARRGLAPKIGGGSARSYFLPLDDGQGRSVCVLPQGSEEGREVRLEGRSFELRVGEPVQFRLVSTTGGSGGRPAPLAGELVDLHGLDVQSLPPVATVVRGGDAGTRRGIPVQLAATLTEVGTLQMHCIAADDSSQRWKLEFRLRNDDSTQAAGVAGGLPPRFDEAVECIERVFGARDRAVGPKAVKQLRTQLEGLLGSRERWPTSLLRPLFDALMQRARGRHRTADHERLWLSLAGWCLRPGFGAALDDWRIGQLWPLFELGVQHGRDRQVNTEWWTLWRRVAGGLDESAQQRLLQDFAINLRGAEAGIEERPPQLVQGGWDDMVRMGASLEHIPAEHKVEIGDWLVERLQRSVSTSGAPEAKDTWTLWAIGRIGARAPLYGSAHGVVPVATAVAWLDALLALDWKRIDGAAAAAANLARLSGDRARDLPLELREKVMARLKTHRAPQAWIERVRDVVALDEAGERGVFGEALPPGLKLIS</sequence>
<dbReference type="SUPFAM" id="SSF53067">
    <property type="entry name" value="Actin-like ATPase domain"/>
    <property type="match status" value="2"/>
</dbReference>
<dbReference type="InterPro" id="IPR018181">
    <property type="entry name" value="Heat_shock_70_CS"/>
</dbReference>
<protein>
    <submittedName>
        <fullName evidence="4">Hsp70 family protein</fullName>
    </submittedName>
</protein>
<accession>A0ABU8WK17</accession>
<dbReference type="Gene3D" id="3.30.420.40">
    <property type="match status" value="2"/>
</dbReference>
<dbReference type="InterPro" id="IPR043129">
    <property type="entry name" value="ATPase_NBD"/>
</dbReference>
<evidence type="ECO:0000313" key="4">
    <source>
        <dbReference type="EMBL" id="MEJ8847870.1"/>
    </source>
</evidence>
<dbReference type="InterPro" id="IPR013126">
    <property type="entry name" value="Hsp_70_fam"/>
</dbReference>
<evidence type="ECO:0000313" key="5">
    <source>
        <dbReference type="Proteomes" id="UP001385892"/>
    </source>
</evidence>
<dbReference type="RefSeq" id="WP_340343006.1">
    <property type="nucleotide sequence ID" value="NZ_JBBKZT010000006.1"/>
</dbReference>
<dbReference type="Pfam" id="PF00012">
    <property type="entry name" value="HSP70"/>
    <property type="match status" value="1"/>
</dbReference>
<dbReference type="Proteomes" id="UP001385892">
    <property type="component" value="Unassembled WGS sequence"/>
</dbReference>
<dbReference type="Pfam" id="PF12531">
    <property type="entry name" value="DUF3731"/>
    <property type="match status" value="1"/>
</dbReference>
<evidence type="ECO:0000256" key="2">
    <source>
        <dbReference type="ARBA" id="ARBA00022741"/>
    </source>
</evidence>
<evidence type="ECO:0000256" key="1">
    <source>
        <dbReference type="ARBA" id="ARBA00007381"/>
    </source>
</evidence>
<reference evidence="4 5" key="1">
    <citation type="submission" date="2024-03" db="EMBL/GenBank/DDBJ databases">
        <title>Novel species of the genus Variovorax.</title>
        <authorList>
            <person name="Liu Q."/>
            <person name="Xin Y.-H."/>
        </authorList>
    </citation>
    <scope>NUCLEOTIDE SEQUENCE [LARGE SCALE GENOMIC DNA]</scope>
    <source>
        <strain evidence="4 5">KACC 18900</strain>
    </source>
</reference>
<keyword evidence="5" id="KW-1185">Reference proteome</keyword>
<dbReference type="CDD" id="cd10170">
    <property type="entry name" value="ASKHA_NBD_HSP70"/>
    <property type="match status" value="1"/>
</dbReference>
<name>A0ABU8WK17_9BURK</name>
<dbReference type="PROSITE" id="PS00297">
    <property type="entry name" value="HSP70_1"/>
    <property type="match status" value="1"/>
</dbReference>
<proteinExistence type="inferred from homology"/>
<keyword evidence="3" id="KW-0067">ATP-binding</keyword>
<gene>
    <name evidence="4" type="ORF">WKW82_14510</name>
</gene>
<comment type="similarity">
    <text evidence="1">Belongs to the heat shock protein 70 family.</text>
</comment>
<dbReference type="InterPro" id="IPR021030">
    <property type="entry name" value="DUF3731"/>
</dbReference>
<dbReference type="EMBL" id="JBBKZT010000006">
    <property type="protein sequence ID" value="MEJ8847870.1"/>
    <property type="molecule type" value="Genomic_DNA"/>
</dbReference>
<dbReference type="Gene3D" id="3.90.640.10">
    <property type="entry name" value="Actin, Chain A, domain 4"/>
    <property type="match status" value="1"/>
</dbReference>
<comment type="caution">
    <text evidence="4">The sequence shown here is derived from an EMBL/GenBank/DDBJ whole genome shotgun (WGS) entry which is preliminary data.</text>
</comment>
<keyword evidence="2" id="KW-0547">Nucleotide-binding</keyword>